<protein>
    <recommendedName>
        <fullName evidence="1">DUF3388 domain-containing protein</fullName>
    </recommendedName>
</protein>
<dbReference type="EMBL" id="MJAT01000012">
    <property type="protein sequence ID" value="OEH85884.1"/>
    <property type="molecule type" value="Genomic_DNA"/>
</dbReference>
<dbReference type="Pfam" id="PF11868">
    <property type="entry name" value="DUF3388"/>
    <property type="match status" value="1"/>
</dbReference>
<proteinExistence type="predicted"/>
<accession>A0A1E5L787</accession>
<dbReference type="InterPro" id="IPR024514">
    <property type="entry name" value="DUF3388"/>
</dbReference>
<evidence type="ECO:0000259" key="1">
    <source>
        <dbReference type="Pfam" id="PF11868"/>
    </source>
</evidence>
<evidence type="ECO:0000313" key="2">
    <source>
        <dbReference type="EMBL" id="OEH85884.1"/>
    </source>
</evidence>
<gene>
    <name evidence="2" type="ORF">BHU72_03680</name>
</gene>
<name>A0A1E5L787_9FIRM</name>
<sequence length="145" mass="16685">MESEYDKLVNHMSKIIRDYEFCCIGISGNTGLGKSTAVKQVACNLNKAILECHELEPEAWGCLNDTFAAANKTNQLLLFDGIIVSFHLHRKFYQDLFLRYLHATTIVIEHPDIFLEQNNLSGDVFDIIFEIRTNSNHHVTYPFLY</sequence>
<evidence type="ECO:0000313" key="3">
    <source>
        <dbReference type="Proteomes" id="UP000095255"/>
    </source>
</evidence>
<dbReference type="AlphaFoldDB" id="A0A1E5L787"/>
<keyword evidence="3" id="KW-1185">Reference proteome</keyword>
<dbReference type="SUPFAM" id="SSF52540">
    <property type="entry name" value="P-loop containing nucleoside triphosphate hydrolases"/>
    <property type="match status" value="1"/>
</dbReference>
<feature type="domain" description="DUF3388" evidence="1">
    <location>
        <begin position="4"/>
        <end position="141"/>
    </location>
</feature>
<dbReference type="Proteomes" id="UP000095255">
    <property type="component" value="Unassembled WGS sequence"/>
</dbReference>
<reference evidence="2 3" key="1">
    <citation type="submission" date="2016-09" db="EMBL/GenBank/DDBJ databases">
        <title>Desulfuribacillus arsenicus sp. nov., an obligately anaerobic, dissimilatory arsenic- and antimonate-reducing bacterium isolated from anoxic sediments.</title>
        <authorList>
            <person name="Abin C.A."/>
            <person name="Hollibaugh J.T."/>
        </authorList>
    </citation>
    <scope>NUCLEOTIDE SEQUENCE [LARGE SCALE GENOMIC DNA]</scope>
    <source>
        <strain evidence="2 3">MLFW-2</strain>
    </source>
</reference>
<dbReference type="InterPro" id="IPR027417">
    <property type="entry name" value="P-loop_NTPase"/>
</dbReference>
<dbReference type="Gene3D" id="3.40.50.300">
    <property type="entry name" value="P-loop containing nucleotide triphosphate hydrolases"/>
    <property type="match status" value="1"/>
</dbReference>
<dbReference type="STRING" id="1390249.BHU72_03680"/>
<organism evidence="2 3">
    <name type="scientific">Desulfuribacillus stibiiarsenatis</name>
    <dbReference type="NCBI Taxonomy" id="1390249"/>
    <lineage>
        <taxon>Bacteria</taxon>
        <taxon>Bacillati</taxon>
        <taxon>Bacillota</taxon>
        <taxon>Desulfuribacillia</taxon>
        <taxon>Desulfuribacillales</taxon>
        <taxon>Desulfuribacillaceae</taxon>
        <taxon>Desulfuribacillus</taxon>
    </lineage>
</organism>
<comment type="caution">
    <text evidence="2">The sequence shown here is derived from an EMBL/GenBank/DDBJ whole genome shotgun (WGS) entry which is preliminary data.</text>
</comment>